<evidence type="ECO:0000313" key="2">
    <source>
        <dbReference type="EMBL" id="TPX33337.1"/>
    </source>
</evidence>
<evidence type="ECO:0000313" key="3">
    <source>
        <dbReference type="Proteomes" id="UP000319731"/>
    </source>
</evidence>
<proteinExistence type="predicted"/>
<dbReference type="Proteomes" id="UP000319731">
    <property type="component" value="Unassembled WGS sequence"/>
</dbReference>
<evidence type="ECO:0000256" key="1">
    <source>
        <dbReference type="SAM" id="Phobius"/>
    </source>
</evidence>
<sequence length="69" mass="8345">MWRRTDKDSKILWLWHMFYCWVCYFFLLDVLAVVRKVRRFRSAILLGEYSSFAVNRLPCGLQAPIEDDV</sequence>
<dbReference type="EMBL" id="QEAO01000021">
    <property type="protein sequence ID" value="TPX33337.1"/>
    <property type="molecule type" value="Genomic_DNA"/>
</dbReference>
<gene>
    <name evidence="2" type="ORF">SmJEL517_g03753</name>
</gene>
<keyword evidence="1" id="KW-0812">Transmembrane</keyword>
<dbReference type="AlphaFoldDB" id="A0A507BWZ8"/>
<dbReference type="RefSeq" id="XP_031024349.1">
    <property type="nucleotide sequence ID" value="XM_031169681.1"/>
</dbReference>
<keyword evidence="1" id="KW-1133">Transmembrane helix</keyword>
<name>A0A507BWZ8_9FUNG</name>
<reference evidence="2 3" key="1">
    <citation type="journal article" date="2019" name="Sci. Rep.">
        <title>Comparative genomics of chytrid fungi reveal insights into the obligate biotrophic and pathogenic lifestyle of Synchytrium endobioticum.</title>
        <authorList>
            <person name="van de Vossenberg B.T.L.H."/>
            <person name="Warris S."/>
            <person name="Nguyen H.D.T."/>
            <person name="van Gent-Pelzer M.P.E."/>
            <person name="Joly D.L."/>
            <person name="van de Geest H.C."/>
            <person name="Bonants P.J.M."/>
            <person name="Smith D.S."/>
            <person name="Levesque C.A."/>
            <person name="van der Lee T.A.J."/>
        </authorList>
    </citation>
    <scope>NUCLEOTIDE SEQUENCE [LARGE SCALE GENOMIC DNA]</scope>
    <source>
        <strain evidence="2 3">JEL517</strain>
    </source>
</reference>
<keyword evidence="1" id="KW-0472">Membrane</keyword>
<feature type="transmembrane region" description="Helical" evidence="1">
    <location>
        <begin position="12"/>
        <end position="34"/>
    </location>
</feature>
<organism evidence="2 3">
    <name type="scientific">Synchytrium microbalum</name>
    <dbReference type="NCBI Taxonomy" id="1806994"/>
    <lineage>
        <taxon>Eukaryota</taxon>
        <taxon>Fungi</taxon>
        <taxon>Fungi incertae sedis</taxon>
        <taxon>Chytridiomycota</taxon>
        <taxon>Chytridiomycota incertae sedis</taxon>
        <taxon>Chytridiomycetes</taxon>
        <taxon>Synchytriales</taxon>
        <taxon>Synchytriaceae</taxon>
        <taxon>Synchytrium</taxon>
    </lineage>
</organism>
<protein>
    <submittedName>
        <fullName evidence="2">Uncharacterized protein</fullName>
    </submittedName>
</protein>
<keyword evidence="3" id="KW-1185">Reference proteome</keyword>
<comment type="caution">
    <text evidence="2">The sequence shown here is derived from an EMBL/GenBank/DDBJ whole genome shotgun (WGS) entry which is preliminary data.</text>
</comment>
<dbReference type="GeneID" id="42004978"/>
<accession>A0A507BWZ8</accession>